<dbReference type="PANTHER" id="PTHR47116">
    <property type="entry name" value="PHLOEM FILAMENT PROTEIN"/>
    <property type="match status" value="1"/>
</dbReference>
<gene>
    <name evidence="6" type="ORF">GQ55_6G083700</name>
</gene>
<evidence type="ECO:0000256" key="2">
    <source>
        <dbReference type="ARBA" id="ARBA00022690"/>
    </source>
</evidence>
<dbReference type="Gene3D" id="3.10.450.10">
    <property type="match status" value="1"/>
</dbReference>
<dbReference type="Gramene" id="PUZ50749">
    <property type="protein sequence ID" value="PUZ50749"/>
    <property type="gene ID" value="GQ55_6G083700"/>
</dbReference>
<accession>A0A2T7D577</accession>
<feature type="domain" description="Cystatin" evidence="5">
    <location>
        <begin position="24"/>
        <end position="114"/>
    </location>
</feature>
<dbReference type="AlphaFoldDB" id="A0A2T7D577"/>
<protein>
    <recommendedName>
        <fullName evidence="5">Cystatin domain-containing protein</fullName>
    </recommendedName>
</protein>
<reference evidence="6 7" key="1">
    <citation type="submission" date="2018-04" db="EMBL/GenBank/DDBJ databases">
        <title>WGS assembly of Panicum hallii var. hallii HAL2.</title>
        <authorList>
            <person name="Lovell J."/>
            <person name="Jenkins J."/>
            <person name="Lowry D."/>
            <person name="Mamidi S."/>
            <person name="Sreedasyam A."/>
            <person name="Weng X."/>
            <person name="Barry K."/>
            <person name="Bonette J."/>
            <person name="Campitelli B."/>
            <person name="Daum C."/>
            <person name="Gordon S."/>
            <person name="Gould B."/>
            <person name="Lipzen A."/>
            <person name="MacQueen A."/>
            <person name="Palacio-Mejia J."/>
            <person name="Plott C."/>
            <person name="Shakirov E."/>
            <person name="Shu S."/>
            <person name="Yoshinaga Y."/>
            <person name="Zane M."/>
            <person name="Rokhsar D."/>
            <person name="Grimwood J."/>
            <person name="Schmutz J."/>
            <person name="Juenger T."/>
        </authorList>
    </citation>
    <scope>NUCLEOTIDE SEQUENCE [LARGE SCALE GENOMIC DNA]</scope>
    <source>
        <strain evidence="7">cv. HAL2</strain>
    </source>
</reference>
<name>A0A2T7D577_9POAL</name>
<evidence type="ECO:0000256" key="4">
    <source>
        <dbReference type="SAM" id="SignalP"/>
    </source>
</evidence>
<keyword evidence="4" id="KW-0732">Signal</keyword>
<evidence type="ECO:0000313" key="7">
    <source>
        <dbReference type="Proteomes" id="UP000244336"/>
    </source>
</evidence>
<proteinExistence type="inferred from homology"/>
<keyword evidence="3" id="KW-0789">Thiol protease inhibitor</keyword>
<feature type="signal peptide" evidence="4">
    <location>
        <begin position="1"/>
        <end position="24"/>
    </location>
</feature>
<evidence type="ECO:0000313" key="6">
    <source>
        <dbReference type="EMBL" id="PUZ50749.1"/>
    </source>
</evidence>
<dbReference type="CDD" id="cd00042">
    <property type="entry name" value="CY"/>
    <property type="match status" value="1"/>
</dbReference>
<dbReference type="SMART" id="SM00043">
    <property type="entry name" value="CY"/>
    <property type="match status" value="1"/>
</dbReference>
<dbReference type="InterPro" id="IPR027214">
    <property type="entry name" value="Cystatin"/>
</dbReference>
<dbReference type="SUPFAM" id="SSF54403">
    <property type="entry name" value="Cystatin/monellin"/>
    <property type="match status" value="1"/>
</dbReference>
<dbReference type="Pfam" id="PF16845">
    <property type="entry name" value="SQAPI"/>
    <property type="match status" value="1"/>
</dbReference>
<dbReference type="Proteomes" id="UP000244336">
    <property type="component" value="Chromosome 6"/>
</dbReference>
<dbReference type="OrthoDB" id="752087at2759"/>
<keyword evidence="7" id="KW-1185">Reference proteome</keyword>
<dbReference type="PROSITE" id="PS00287">
    <property type="entry name" value="CYSTATIN"/>
    <property type="match status" value="1"/>
</dbReference>
<sequence length="115" mass="12181">MRTSLLLVAAVAAVVCAVATPTAAIPGGWAPITDINDPHVQELGGWAVAEHVKKANDGLKFSKVVSGDQQVVSGMNYRLVIDALSGDGKGASYKALVYEQDWTNTRRLLSFEPAN</sequence>
<dbReference type="EMBL" id="CM009754">
    <property type="protein sequence ID" value="PUZ50749.1"/>
    <property type="molecule type" value="Genomic_DNA"/>
</dbReference>
<dbReference type="InterPro" id="IPR046350">
    <property type="entry name" value="Cystatin_sf"/>
</dbReference>
<evidence type="ECO:0000256" key="1">
    <source>
        <dbReference type="ARBA" id="ARBA00007233"/>
    </source>
</evidence>
<feature type="chain" id="PRO_5018604627" description="Cystatin domain-containing protein" evidence="4">
    <location>
        <begin position="25"/>
        <end position="115"/>
    </location>
</feature>
<dbReference type="InterPro" id="IPR000010">
    <property type="entry name" value="Cystatin_dom"/>
</dbReference>
<dbReference type="GO" id="GO:0004869">
    <property type="term" value="F:cysteine-type endopeptidase inhibitor activity"/>
    <property type="evidence" value="ECO:0007669"/>
    <property type="project" value="UniProtKB-KW"/>
</dbReference>
<dbReference type="InterPro" id="IPR018073">
    <property type="entry name" value="Prot_inh_cystat_CS"/>
</dbReference>
<evidence type="ECO:0000256" key="3">
    <source>
        <dbReference type="ARBA" id="ARBA00022704"/>
    </source>
</evidence>
<comment type="similarity">
    <text evidence="1">Belongs to the cystatin family. Phytocystatin subfamily.</text>
</comment>
<organism evidence="6 7">
    <name type="scientific">Panicum hallii var. hallii</name>
    <dbReference type="NCBI Taxonomy" id="1504633"/>
    <lineage>
        <taxon>Eukaryota</taxon>
        <taxon>Viridiplantae</taxon>
        <taxon>Streptophyta</taxon>
        <taxon>Embryophyta</taxon>
        <taxon>Tracheophyta</taxon>
        <taxon>Spermatophyta</taxon>
        <taxon>Magnoliopsida</taxon>
        <taxon>Liliopsida</taxon>
        <taxon>Poales</taxon>
        <taxon>Poaceae</taxon>
        <taxon>PACMAD clade</taxon>
        <taxon>Panicoideae</taxon>
        <taxon>Panicodae</taxon>
        <taxon>Paniceae</taxon>
        <taxon>Panicinae</taxon>
        <taxon>Panicum</taxon>
        <taxon>Panicum sect. Panicum</taxon>
    </lineage>
</organism>
<evidence type="ECO:0000259" key="5">
    <source>
        <dbReference type="SMART" id="SM00043"/>
    </source>
</evidence>
<keyword evidence="2" id="KW-0646">Protease inhibitor</keyword>